<dbReference type="SMART" id="SM00298">
    <property type="entry name" value="CHROMO"/>
    <property type="match status" value="1"/>
</dbReference>
<evidence type="ECO:0000256" key="7">
    <source>
        <dbReference type="ARBA" id="ARBA00022723"/>
    </source>
</evidence>
<dbReference type="Pfam" id="PF05033">
    <property type="entry name" value="Pre-SET"/>
    <property type="match status" value="1"/>
</dbReference>
<name>A0A1Y1VAF3_9FUNG</name>
<dbReference type="InterPro" id="IPR023780">
    <property type="entry name" value="Chromo_domain"/>
</dbReference>
<dbReference type="GO" id="GO:0005634">
    <property type="term" value="C:nucleus"/>
    <property type="evidence" value="ECO:0007669"/>
    <property type="project" value="UniProtKB-SubCell"/>
</dbReference>
<feature type="domain" description="Pre-SET" evidence="13">
    <location>
        <begin position="375"/>
        <end position="440"/>
    </location>
</feature>
<accession>A0A1Y1VAF3</accession>
<evidence type="ECO:0000259" key="12">
    <source>
        <dbReference type="PROSITE" id="PS50280"/>
    </source>
</evidence>
<evidence type="ECO:0000259" key="13">
    <source>
        <dbReference type="PROSITE" id="PS50867"/>
    </source>
</evidence>
<evidence type="ECO:0000256" key="2">
    <source>
        <dbReference type="ARBA" id="ARBA00004286"/>
    </source>
</evidence>
<dbReference type="AlphaFoldDB" id="A0A1Y1VAF3"/>
<dbReference type="CDD" id="cd00024">
    <property type="entry name" value="CD_CSD"/>
    <property type="match status" value="1"/>
</dbReference>
<feature type="region of interest" description="Disordered" evidence="10">
    <location>
        <begin position="83"/>
        <end position="114"/>
    </location>
</feature>
<evidence type="ECO:0000256" key="4">
    <source>
        <dbReference type="ARBA" id="ARBA00022603"/>
    </source>
</evidence>
<feature type="domain" description="Post-SET" evidence="14">
    <location>
        <begin position="690"/>
        <end position="706"/>
    </location>
</feature>
<dbReference type="InterPro" id="IPR050973">
    <property type="entry name" value="H3K9_Histone-Lys_N-MTase"/>
</dbReference>
<dbReference type="InterPro" id="IPR000953">
    <property type="entry name" value="Chromo/chromo_shadow_dom"/>
</dbReference>
<evidence type="ECO:0000256" key="1">
    <source>
        <dbReference type="ARBA" id="ARBA00004123"/>
    </source>
</evidence>
<evidence type="ECO:0000313" key="15">
    <source>
        <dbReference type="EMBL" id="ORX51155.1"/>
    </source>
</evidence>
<keyword evidence="9" id="KW-0539">Nucleus</keyword>
<keyword evidence="3" id="KW-0158">Chromosome</keyword>
<sequence>MKTDIQNKPGNNTNEYEVETIKNKKVINGVPYYLLKWKGYGEKENTWEPVSNLNCPELISEYEKLKGNTNKRWRHHSIRIEKPVNSNNSNKDQLDNLSSTTKKNIKKKSKNTNREIVELNENEEINENNIFKEDSETSHDTNFEISTIKKKTRQSSRILNKEKDKNKENNIKKEKEIKNDNEIKKSPKISVIDINDYEKLYSTNSIIPKSNNFQIEIDDDSDSNFFPGSHKKRRRIIDNGNSKNTRYKKEKKNSKETKGVKIKEEKIKKEINDDEVIEVKDYPTTSPYHDELYKKIYYKKLFKKNNELTDDFNTIRKVEKNVRDWINIIIDGQFDKITVYNDVDLDGPPSDFKYISTCEYGEDVPKPEDISDFIIGCDCIGGCENEILCSCSVRDNYDVPISFSYNKKGEVLITRTNIIHECNSKCLCGPDCPNRVIQKNSIPYLEIFKTKGKGWGVRTKELIRKSTFVAEYTGEIIKTDRVSERIKNDVERTHYIFDVDILGEPEYSIDAYKMGNITHFINHSCDPNLEVYCAQCDYYEMNIFRIAFFAKRDIQIDEELTFDYIGIEKPGGLLKCGDHYTINTLSTISSTSSIPMSPNTPEEPVCISHTIKKEKPAKHQKIVININSEDESIDDQDSENSRQLLKYRYNTRSQSKIQTRSQSQTKKKNNSNTSNTKAKSKADLEEEKNLFVVCKCGSANCRGYVYKY</sequence>
<comment type="subcellular location">
    <subcellularLocation>
        <location evidence="2">Chromosome</location>
    </subcellularLocation>
    <subcellularLocation>
        <location evidence="1">Nucleus</location>
    </subcellularLocation>
</comment>
<proteinExistence type="predicted"/>
<dbReference type="PROSITE" id="PS50013">
    <property type="entry name" value="CHROMO_2"/>
    <property type="match status" value="1"/>
</dbReference>
<dbReference type="SUPFAM" id="SSF82199">
    <property type="entry name" value="SET domain"/>
    <property type="match status" value="1"/>
</dbReference>
<reference evidence="15 16" key="2">
    <citation type="submission" date="2016-08" db="EMBL/GenBank/DDBJ databases">
        <title>Pervasive Adenine N6-methylation of Active Genes in Fungi.</title>
        <authorList>
            <consortium name="DOE Joint Genome Institute"/>
            <person name="Mondo S.J."/>
            <person name="Dannebaum R.O."/>
            <person name="Kuo R.C."/>
            <person name="Labutti K."/>
            <person name="Haridas S."/>
            <person name="Kuo A."/>
            <person name="Salamov A."/>
            <person name="Ahrendt S.R."/>
            <person name="Lipzen A."/>
            <person name="Sullivan W."/>
            <person name="Andreopoulos W.B."/>
            <person name="Clum A."/>
            <person name="Lindquist E."/>
            <person name="Daum C."/>
            <person name="Ramamoorthy G.K."/>
            <person name="Gryganskyi A."/>
            <person name="Culley D."/>
            <person name="Magnuson J.K."/>
            <person name="James T.Y."/>
            <person name="O'Malley M.A."/>
            <person name="Stajich J.E."/>
            <person name="Spatafora J.W."/>
            <person name="Visel A."/>
            <person name="Grigoriev I.V."/>
        </authorList>
    </citation>
    <scope>NUCLEOTIDE SEQUENCE [LARGE SCALE GENOMIC DNA]</scope>
    <source>
        <strain evidence="16">finn</strain>
    </source>
</reference>
<keyword evidence="7" id="KW-0479">Metal-binding</keyword>
<evidence type="ECO:0000256" key="3">
    <source>
        <dbReference type="ARBA" id="ARBA00022454"/>
    </source>
</evidence>
<dbReference type="InterPro" id="IPR023779">
    <property type="entry name" value="Chromodomain_CS"/>
</dbReference>
<dbReference type="InterPro" id="IPR001214">
    <property type="entry name" value="SET_dom"/>
</dbReference>
<evidence type="ECO:0000313" key="16">
    <source>
        <dbReference type="Proteomes" id="UP000193719"/>
    </source>
</evidence>
<gene>
    <name evidence="15" type="ORF">BCR36DRAFT_583198</name>
</gene>
<keyword evidence="16" id="KW-1185">Reference proteome</keyword>
<dbReference type="SMART" id="SM00468">
    <property type="entry name" value="PreSET"/>
    <property type="match status" value="1"/>
</dbReference>
<dbReference type="InterPro" id="IPR007728">
    <property type="entry name" value="Pre-SET_dom"/>
</dbReference>
<dbReference type="PROSITE" id="PS50867">
    <property type="entry name" value="PRE_SET"/>
    <property type="match status" value="1"/>
</dbReference>
<dbReference type="PANTHER" id="PTHR46223">
    <property type="entry name" value="HISTONE-LYSINE N-METHYLTRANSFERASE SUV39H"/>
    <property type="match status" value="1"/>
</dbReference>
<evidence type="ECO:0000256" key="8">
    <source>
        <dbReference type="ARBA" id="ARBA00022833"/>
    </source>
</evidence>
<evidence type="ECO:0000256" key="6">
    <source>
        <dbReference type="ARBA" id="ARBA00022691"/>
    </source>
</evidence>
<dbReference type="Pfam" id="PF00856">
    <property type="entry name" value="SET"/>
    <property type="match status" value="1"/>
</dbReference>
<dbReference type="STRING" id="1754191.A0A1Y1VAF3"/>
<keyword evidence="4" id="KW-0489">Methyltransferase</keyword>
<dbReference type="SMART" id="SM00317">
    <property type="entry name" value="SET"/>
    <property type="match status" value="1"/>
</dbReference>
<feature type="domain" description="SET" evidence="12">
    <location>
        <begin position="443"/>
        <end position="565"/>
    </location>
</feature>
<dbReference type="Pfam" id="PF00385">
    <property type="entry name" value="Chromo"/>
    <property type="match status" value="1"/>
</dbReference>
<dbReference type="PROSITE" id="PS00598">
    <property type="entry name" value="CHROMO_1"/>
    <property type="match status" value="1"/>
</dbReference>
<feature type="region of interest" description="Disordered" evidence="10">
    <location>
        <begin position="648"/>
        <end position="682"/>
    </location>
</feature>
<evidence type="ECO:0000256" key="9">
    <source>
        <dbReference type="ARBA" id="ARBA00023242"/>
    </source>
</evidence>
<reference evidence="15 16" key="1">
    <citation type="submission" date="2016-08" db="EMBL/GenBank/DDBJ databases">
        <title>Genomes of anaerobic fungi encode conserved fungal cellulosomes for biomass hydrolysis.</title>
        <authorList>
            <consortium name="DOE Joint Genome Institute"/>
            <person name="Haitjema C.H."/>
            <person name="Gilmore S.P."/>
            <person name="Henske J.K."/>
            <person name="Solomon K.V."/>
            <person name="De Groot R."/>
            <person name="Kuo A."/>
            <person name="Mondo S.J."/>
            <person name="Salamov A.A."/>
            <person name="Labutti K."/>
            <person name="Zhao Z."/>
            <person name="Chiniquy J."/>
            <person name="Barry K."/>
            <person name="Brewer H.M."/>
            <person name="Purvine S.O."/>
            <person name="Wright A.T."/>
            <person name="Boxma B."/>
            <person name="Van Alen T."/>
            <person name="Hackstein J.H."/>
            <person name="Baker S.E."/>
            <person name="Grigoriev I.V."/>
            <person name="O'Malley M.A."/>
        </authorList>
    </citation>
    <scope>NUCLEOTIDE SEQUENCE [LARGE SCALE GENOMIC DNA]</scope>
    <source>
        <strain evidence="16">finn</strain>
    </source>
</reference>
<evidence type="ECO:0000259" key="14">
    <source>
        <dbReference type="PROSITE" id="PS50868"/>
    </source>
</evidence>
<dbReference type="OrthoDB" id="308383at2759"/>
<feature type="compositionally biased region" description="Polar residues" evidence="10">
    <location>
        <begin position="84"/>
        <end position="97"/>
    </location>
</feature>
<protein>
    <submittedName>
        <fullName evidence="15">SET domain-containing protein</fullName>
    </submittedName>
</protein>
<dbReference type="PANTHER" id="PTHR46223:SF4">
    <property type="entry name" value="HISTONE-LYSINE N-METHYLTRANSFERASE-RELATED"/>
    <property type="match status" value="1"/>
</dbReference>
<comment type="caution">
    <text evidence="15">The sequence shown here is derived from an EMBL/GenBank/DDBJ whole genome shotgun (WGS) entry which is preliminary data.</text>
</comment>
<evidence type="ECO:0000256" key="10">
    <source>
        <dbReference type="SAM" id="MobiDB-lite"/>
    </source>
</evidence>
<organism evidence="15 16">
    <name type="scientific">Piromyces finnis</name>
    <dbReference type="NCBI Taxonomy" id="1754191"/>
    <lineage>
        <taxon>Eukaryota</taxon>
        <taxon>Fungi</taxon>
        <taxon>Fungi incertae sedis</taxon>
        <taxon>Chytridiomycota</taxon>
        <taxon>Chytridiomycota incertae sedis</taxon>
        <taxon>Neocallimastigomycetes</taxon>
        <taxon>Neocallimastigales</taxon>
        <taxon>Neocallimastigaceae</taxon>
        <taxon>Piromyces</taxon>
    </lineage>
</organism>
<dbReference type="InterPro" id="IPR003616">
    <property type="entry name" value="Post-SET_dom"/>
</dbReference>
<dbReference type="InterPro" id="IPR016197">
    <property type="entry name" value="Chromo-like_dom_sf"/>
</dbReference>
<feature type="compositionally biased region" description="Polar residues" evidence="10">
    <location>
        <begin position="650"/>
        <end position="660"/>
    </location>
</feature>
<dbReference type="GO" id="GO:0008270">
    <property type="term" value="F:zinc ion binding"/>
    <property type="evidence" value="ECO:0007669"/>
    <property type="project" value="InterPro"/>
</dbReference>
<dbReference type="GO" id="GO:0032259">
    <property type="term" value="P:methylation"/>
    <property type="evidence" value="ECO:0007669"/>
    <property type="project" value="UniProtKB-KW"/>
</dbReference>
<feature type="domain" description="Chromo" evidence="11">
    <location>
        <begin position="16"/>
        <end position="74"/>
    </location>
</feature>
<dbReference type="EMBL" id="MCFH01000019">
    <property type="protein sequence ID" value="ORX51155.1"/>
    <property type="molecule type" value="Genomic_DNA"/>
</dbReference>
<keyword evidence="8" id="KW-0862">Zinc</keyword>
<keyword evidence="6" id="KW-0949">S-adenosyl-L-methionine</keyword>
<dbReference type="GO" id="GO:0046974">
    <property type="term" value="F:histone H3K9 methyltransferase activity"/>
    <property type="evidence" value="ECO:0007669"/>
    <property type="project" value="TreeGrafter"/>
</dbReference>
<dbReference type="Gene3D" id="2.40.50.40">
    <property type="match status" value="1"/>
</dbReference>
<dbReference type="Gene3D" id="2.170.270.10">
    <property type="entry name" value="SET domain"/>
    <property type="match status" value="1"/>
</dbReference>
<evidence type="ECO:0000256" key="5">
    <source>
        <dbReference type="ARBA" id="ARBA00022679"/>
    </source>
</evidence>
<dbReference type="SUPFAM" id="SSF54160">
    <property type="entry name" value="Chromo domain-like"/>
    <property type="match status" value="1"/>
</dbReference>
<evidence type="ECO:0000259" key="11">
    <source>
        <dbReference type="PROSITE" id="PS50013"/>
    </source>
</evidence>
<dbReference type="PROSITE" id="PS50868">
    <property type="entry name" value="POST_SET"/>
    <property type="match status" value="1"/>
</dbReference>
<dbReference type="Proteomes" id="UP000193719">
    <property type="component" value="Unassembled WGS sequence"/>
</dbReference>
<dbReference type="GO" id="GO:0005694">
    <property type="term" value="C:chromosome"/>
    <property type="evidence" value="ECO:0007669"/>
    <property type="project" value="UniProtKB-SubCell"/>
</dbReference>
<keyword evidence="5" id="KW-0808">Transferase</keyword>
<dbReference type="PROSITE" id="PS50280">
    <property type="entry name" value="SET"/>
    <property type="match status" value="1"/>
</dbReference>
<dbReference type="InterPro" id="IPR046341">
    <property type="entry name" value="SET_dom_sf"/>
</dbReference>